<keyword evidence="3 5" id="KW-0328">Glycosyltransferase</keyword>
<dbReference type="InParanoid" id="D3BUG3"/>
<keyword evidence="5" id="KW-0812">Transmembrane</keyword>
<keyword evidence="4 5" id="KW-0808">Transferase</keyword>
<dbReference type="Pfam" id="PF00852">
    <property type="entry name" value="Glyco_transf_10"/>
    <property type="match status" value="1"/>
</dbReference>
<reference evidence="7 8" key="1">
    <citation type="journal article" date="2011" name="Genome Res.">
        <title>Phylogeny-wide analysis of social amoeba genomes highlights ancient origins for complex intercellular communication.</title>
        <authorList>
            <person name="Heidel A.J."/>
            <person name="Lawal H.M."/>
            <person name="Felder M."/>
            <person name="Schilde C."/>
            <person name="Helps N.R."/>
            <person name="Tunggal B."/>
            <person name="Rivero F."/>
            <person name="John U."/>
            <person name="Schleicher M."/>
            <person name="Eichinger L."/>
            <person name="Platzer M."/>
            <person name="Noegel A.A."/>
            <person name="Schaap P."/>
            <person name="Gloeckner G."/>
        </authorList>
    </citation>
    <scope>NUCLEOTIDE SEQUENCE [LARGE SCALE GENOMIC DNA]</scope>
    <source>
        <strain evidence="8">ATCC 26659 / Pp 5 / PN500</strain>
    </source>
</reference>
<feature type="domain" description="Fucosyltransferase C-terminal" evidence="6">
    <location>
        <begin position="97"/>
        <end position="207"/>
    </location>
</feature>
<feature type="transmembrane region" description="Helical" evidence="5">
    <location>
        <begin position="300"/>
        <end position="321"/>
    </location>
</feature>
<organism evidence="7 8">
    <name type="scientific">Heterostelium pallidum (strain ATCC 26659 / Pp 5 / PN500)</name>
    <name type="common">Cellular slime mold</name>
    <name type="synonym">Polysphondylium pallidum</name>
    <dbReference type="NCBI Taxonomy" id="670386"/>
    <lineage>
        <taxon>Eukaryota</taxon>
        <taxon>Amoebozoa</taxon>
        <taxon>Evosea</taxon>
        <taxon>Eumycetozoa</taxon>
        <taxon>Dictyostelia</taxon>
        <taxon>Acytosteliales</taxon>
        <taxon>Acytosteliaceae</taxon>
        <taxon>Heterostelium</taxon>
    </lineage>
</organism>
<evidence type="ECO:0000256" key="5">
    <source>
        <dbReference type="RuleBase" id="RU003832"/>
    </source>
</evidence>
<feature type="transmembrane region" description="Helical" evidence="5">
    <location>
        <begin position="7"/>
        <end position="27"/>
    </location>
</feature>
<evidence type="ECO:0000256" key="4">
    <source>
        <dbReference type="ARBA" id="ARBA00022679"/>
    </source>
</evidence>
<dbReference type="InterPro" id="IPR038577">
    <property type="entry name" value="GT10-like_C_sf"/>
</dbReference>
<evidence type="ECO:0000256" key="2">
    <source>
        <dbReference type="ARBA" id="ARBA00008919"/>
    </source>
</evidence>
<protein>
    <recommendedName>
        <fullName evidence="5">Fucosyltransferase</fullName>
        <ecNumber evidence="5">2.4.1.-</ecNumber>
    </recommendedName>
</protein>
<dbReference type="GeneID" id="31367251"/>
<evidence type="ECO:0000313" key="8">
    <source>
        <dbReference type="Proteomes" id="UP000001396"/>
    </source>
</evidence>
<dbReference type="Gene3D" id="3.40.50.11660">
    <property type="entry name" value="Glycosyl transferase family 10, C-terminal domain"/>
    <property type="match status" value="1"/>
</dbReference>
<keyword evidence="5" id="KW-0333">Golgi apparatus</keyword>
<keyword evidence="8" id="KW-1185">Reference proteome</keyword>
<dbReference type="GO" id="GO:0046920">
    <property type="term" value="F:alpha-(1-&gt;3)-fucosyltransferase activity"/>
    <property type="evidence" value="ECO:0007669"/>
    <property type="project" value="TreeGrafter"/>
</dbReference>
<accession>D3BUG3</accession>
<evidence type="ECO:0000313" key="7">
    <source>
        <dbReference type="EMBL" id="EFA74751.1"/>
    </source>
</evidence>
<dbReference type="InterPro" id="IPR055270">
    <property type="entry name" value="Glyco_tran_10_C"/>
</dbReference>
<dbReference type="SUPFAM" id="SSF53756">
    <property type="entry name" value="UDP-Glycosyltransferase/glycogen phosphorylase"/>
    <property type="match status" value="1"/>
</dbReference>
<name>D3BUG3_HETP5</name>
<dbReference type="EMBL" id="ADBJ01000060">
    <property type="protein sequence ID" value="EFA74751.1"/>
    <property type="molecule type" value="Genomic_DNA"/>
</dbReference>
<comment type="pathway">
    <text evidence="1">Protein modification; protein glycosylation.</text>
</comment>
<dbReference type="Proteomes" id="UP000001396">
    <property type="component" value="Unassembled WGS sequence"/>
</dbReference>
<dbReference type="GO" id="GO:0032580">
    <property type="term" value="C:Golgi cisterna membrane"/>
    <property type="evidence" value="ECO:0007669"/>
    <property type="project" value="UniProtKB-SubCell"/>
</dbReference>
<dbReference type="RefSeq" id="XP_020426885.1">
    <property type="nucleotide sequence ID" value="XM_020582531.1"/>
</dbReference>
<dbReference type="PANTHER" id="PTHR11929:SF194">
    <property type="entry name" value="ALPHA-(1,3)-FUCOSYLTRANSFERASE 10"/>
    <property type="match status" value="1"/>
</dbReference>
<dbReference type="InterPro" id="IPR001503">
    <property type="entry name" value="Glyco_trans_10"/>
</dbReference>
<keyword evidence="5" id="KW-1133">Transmembrane helix</keyword>
<evidence type="ECO:0000259" key="6">
    <source>
        <dbReference type="Pfam" id="PF00852"/>
    </source>
</evidence>
<comment type="caution">
    <text evidence="7">The sequence shown here is derived from an EMBL/GenBank/DDBJ whole genome shotgun (WGS) entry which is preliminary data.</text>
</comment>
<evidence type="ECO:0000256" key="1">
    <source>
        <dbReference type="ARBA" id="ARBA00004922"/>
    </source>
</evidence>
<dbReference type="AlphaFoldDB" id="D3BUG3"/>
<dbReference type="STRING" id="670386.D3BUG3"/>
<evidence type="ECO:0000256" key="3">
    <source>
        <dbReference type="ARBA" id="ARBA00022676"/>
    </source>
</evidence>
<dbReference type="PANTHER" id="PTHR11929">
    <property type="entry name" value="ALPHA- 1,3 -FUCOSYLTRANSFERASE"/>
    <property type="match status" value="1"/>
</dbReference>
<sequence length="391" mass="44403">MVKAQHKYFFLTMLIAYITTISISTYFNVKKNHCTYSNNILVDSHSVSVAASIRTRRSAVRKEQAVSLAHGLEAELQCRLYSAGQLPAYQDRQPGFKERPNLIAFVASNCKAGGADKRAEYVRELMKHIKVDSYGLCLQNQDKEALNRNTARDRFQAKMDLFKKYKFVLAFENNNVTDYVTEKLPHTYLSGSLPVYMGADNVEDWTPGIAETTGGLPKVGGGQRDIEAPLKRSFERHYNNCVFLAECRVCDRVRQERINAKHSNYQPSSASLATSGSIDSMPQIIKDYVFADEFFVVNDIAVLVIFIISMLYIVLFMFGVYDIIKIKVIIPLCCKETSYFRLKLRPRSKKSSNTIESIPIEPLTTTDYLAVDNQIDTDQQLQISKDTENIQ</sequence>
<keyword evidence="5" id="KW-0472">Membrane</keyword>
<dbReference type="UniPathway" id="UPA00378"/>
<dbReference type="EC" id="2.4.1.-" evidence="5"/>
<proteinExistence type="inferred from homology"/>
<gene>
    <name evidence="7" type="ORF">PPL_11783</name>
</gene>
<comment type="caution">
    <text evidence="5">Lacks conserved residue(s) required for the propagation of feature annotation.</text>
</comment>
<comment type="subcellular location">
    <subcellularLocation>
        <location evidence="5">Golgi apparatus</location>
        <location evidence="5">Golgi stack membrane</location>
        <topology evidence="5">Single-pass type II membrane protein</topology>
    </subcellularLocation>
</comment>
<comment type="similarity">
    <text evidence="2 5">Belongs to the glycosyltransferase 10 family.</text>
</comment>